<dbReference type="EMBL" id="JBBMES010000031">
    <property type="protein sequence ID" value="MEQ2536326.1"/>
    <property type="molecule type" value="Genomic_DNA"/>
</dbReference>
<accession>A0ABV1GS64</accession>
<dbReference type="PANTHER" id="PTHR33375:SF1">
    <property type="entry name" value="CHROMOSOME-PARTITIONING PROTEIN PARB-RELATED"/>
    <property type="match status" value="1"/>
</dbReference>
<dbReference type="InterPro" id="IPR050336">
    <property type="entry name" value="Chromosome_partition/occlusion"/>
</dbReference>
<protein>
    <submittedName>
        <fullName evidence="3">ParB N-terminal domain-containing protein</fullName>
    </submittedName>
</protein>
<dbReference type="SUPFAM" id="SSF110849">
    <property type="entry name" value="ParB/Sulfiredoxin"/>
    <property type="match status" value="1"/>
</dbReference>
<evidence type="ECO:0000313" key="3">
    <source>
        <dbReference type="EMBL" id="MEQ2536326.1"/>
    </source>
</evidence>
<evidence type="ECO:0000256" key="1">
    <source>
        <dbReference type="ARBA" id="ARBA00006295"/>
    </source>
</evidence>
<dbReference type="PANTHER" id="PTHR33375">
    <property type="entry name" value="CHROMOSOME-PARTITIONING PROTEIN PARB-RELATED"/>
    <property type="match status" value="1"/>
</dbReference>
<dbReference type="InterPro" id="IPR004437">
    <property type="entry name" value="ParB/RepB/Spo0J"/>
</dbReference>
<dbReference type="NCBIfam" id="TIGR00180">
    <property type="entry name" value="parB_part"/>
    <property type="match status" value="1"/>
</dbReference>
<dbReference type="InterPro" id="IPR036086">
    <property type="entry name" value="ParB/Sulfiredoxin_sf"/>
</dbReference>
<gene>
    <name evidence="3" type="ORF">WMO38_14580</name>
</gene>
<keyword evidence="4" id="KW-1185">Reference proteome</keyword>
<evidence type="ECO:0000259" key="2">
    <source>
        <dbReference type="SMART" id="SM00470"/>
    </source>
</evidence>
<dbReference type="SMART" id="SM00470">
    <property type="entry name" value="ParB"/>
    <property type="match status" value="1"/>
</dbReference>
<organism evidence="3 4">
    <name type="scientific">Lachnospira intestinalis</name>
    <dbReference type="NCBI Taxonomy" id="3133158"/>
    <lineage>
        <taxon>Bacteria</taxon>
        <taxon>Bacillati</taxon>
        <taxon>Bacillota</taxon>
        <taxon>Clostridia</taxon>
        <taxon>Lachnospirales</taxon>
        <taxon>Lachnospiraceae</taxon>
        <taxon>Lachnospira</taxon>
    </lineage>
</organism>
<comment type="similarity">
    <text evidence="1">Belongs to the ParB family.</text>
</comment>
<name>A0ABV1GS64_9FIRM</name>
<dbReference type="InterPro" id="IPR003115">
    <property type="entry name" value="ParB_N"/>
</dbReference>
<comment type="caution">
    <text evidence="3">The sequence shown here is derived from an EMBL/GenBank/DDBJ whole genome shotgun (WGS) entry which is preliminary data.</text>
</comment>
<sequence>MRGNDEKVVEIEIERLHDFKNHPFKVQADSQMKELQDSISKYGILNPLIVRPRPEGFYEVISGHRRKYAAMELKYTKVPVIIRYMLDEEAMENTLATPNLSQAIRIKKMQEEENISVDSVEAIITEVKQKEITRVVFKNEQLYRYFPSYYTAEQMRREILTLLKINMESY</sequence>
<dbReference type="Pfam" id="PF02195">
    <property type="entry name" value="ParB_N"/>
    <property type="match status" value="1"/>
</dbReference>
<evidence type="ECO:0000313" key="4">
    <source>
        <dbReference type="Proteomes" id="UP001480973"/>
    </source>
</evidence>
<dbReference type="CDD" id="cd16407">
    <property type="entry name" value="ParB_N_like"/>
    <property type="match status" value="1"/>
</dbReference>
<reference evidence="3 4" key="1">
    <citation type="submission" date="2024-03" db="EMBL/GenBank/DDBJ databases">
        <title>Human intestinal bacterial collection.</title>
        <authorList>
            <person name="Pauvert C."/>
            <person name="Hitch T.C.A."/>
            <person name="Clavel T."/>
        </authorList>
    </citation>
    <scope>NUCLEOTIDE SEQUENCE [LARGE SCALE GENOMIC DNA]</scope>
    <source>
        <strain evidence="3 4">CLA-JM-H10</strain>
    </source>
</reference>
<dbReference type="Proteomes" id="UP001480973">
    <property type="component" value="Unassembled WGS sequence"/>
</dbReference>
<proteinExistence type="inferred from homology"/>
<dbReference type="Gene3D" id="3.90.1530.10">
    <property type="entry name" value="Conserved hypothetical protein from pyrococcus furiosus pfu- 392566-001, ParB domain"/>
    <property type="match status" value="1"/>
</dbReference>
<feature type="domain" description="ParB-like N-terminal" evidence="2">
    <location>
        <begin position="9"/>
        <end position="99"/>
    </location>
</feature>